<dbReference type="InterPro" id="IPR017437">
    <property type="entry name" value="ATP-NAD_kinase_PpnK-typ_C"/>
</dbReference>
<dbReference type="GO" id="GO:0003951">
    <property type="term" value="F:NAD+ kinase activity"/>
    <property type="evidence" value="ECO:0007669"/>
    <property type="project" value="InterPro"/>
</dbReference>
<dbReference type="Proteomes" id="UP000262825">
    <property type="component" value="Unassembled WGS sequence"/>
</dbReference>
<evidence type="ECO:0000313" key="6">
    <source>
        <dbReference type="EMBL" id="SSD59334.1"/>
    </source>
</evidence>
<reference evidence="7" key="1">
    <citation type="submission" date="2018-06" db="EMBL/GenBank/DDBJ databases">
        <authorList>
            <person name="Guldener U."/>
        </authorList>
    </citation>
    <scope>NUCLEOTIDE SEQUENCE [LARGE SCALE GENOMIC DNA]</scope>
    <source>
        <strain evidence="7">UTAD17</strain>
    </source>
</reference>
<organism evidence="6 7">
    <name type="scientific">Saccharomycodes ludwigii</name>
    <dbReference type="NCBI Taxonomy" id="36035"/>
    <lineage>
        <taxon>Eukaryota</taxon>
        <taxon>Fungi</taxon>
        <taxon>Dikarya</taxon>
        <taxon>Ascomycota</taxon>
        <taxon>Saccharomycotina</taxon>
        <taxon>Saccharomycetes</taxon>
        <taxon>Saccharomycodales</taxon>
        <taxon>Saccharomycodaceae</taxon>
        <taxon>Saccharomycodes</taxon>
    </lineage>
</organism>
<dbReference type="InterPro" id="IPR002504">
    <property type="entry name" value="NADK"/>
</dbReference>
<evidence type="ECO:0000256" key="4">
    <source>
        <dbReference type="ARBA" id="ARBA00022857"/>
    </source>
</evidence>
<keyword evidence="4" id="KW-0521">NADP</keyword>
<evidence type="ECO:0000313" key="7">
    <source>
        <dbReference type="Proteomes" id="UP000262825"/>
    </source>
</evidence>
<accession>A0A376B4E5</accession>
<dbReference type="AlphaFoldDB" id="A0A376B4E5"/>
<dbReference type="InterPro" id="IPR016064">
    <property type="entry name" value="NAD/diacylglycerol_kinase_sf"/>
</dbReference>
<dbReference type="Pfam" id="PF20143">
    <property type="entry name" value="NAD_kinase_C"/>
    <property type="match status" value="1"/>
</dbReference>
<evidence type="ECO:0000256" key="2">
    <source>
        <dbReference type="ARBA" id="ARBA00022679"/>
    </source>
</evidence>
<dbReference type="GO" id="GO:0019674">
    <property type="term" value="P:NAD+ metabolic process"/>
    <property type="evidence" value="ECO:0007669"/>
    <property type="project" value="InterPro"/>
</dbReference>
<keyword evidence="5" id="KW-0520">NAD</keyword>
<gene>
    <name evidence="6" type="ORF">SCODWIG_01095</name>
</gene>
<sequence length="474" mass="51944">MSLLRPPMILFLRNTSFNLTKKNLLLQKKNFLSTIVKTKPVSDLRSKIYADYVSSPKSKLQSLLWHAPVQNIFIMKKPWTIRTTKAMAIFIKHIHDTYPSINIIVTPDVIEELTPILLSKNDIEGIKVAPSGTNAVNADTPYVLYTGSTEDIIKKTDLLVTLGGDGTILRAVSIFSNDYVPPVLAFSLGTLGFLLPFQFQDYVSVFDKVIHSRSKVLHRNRLECHVLRNGVNITQNKNKQVSPSTTTIPITTTAATTNSNNNNSSNNEMVHAMNDIFLHRGDSPHLTNLDIYIDGDFLTRTTADGVVLSTPTGSTAYSLSAGGSIVSPLVPCILLTPICPRSLSFRPLILAHTSHIMIKIGSKASSGGPLDNKVVKLSIDGIPQQDLHIDDEIHIINEVGTIYVNGSHVPTRITKPAVITSGTSISGEGVVRGTAKNRGKMSGIYCIAKTENDWTHGINELLGFNSSFRFTKES</sequence>
<dbReference type="FunFam" id="2.60.200.30:FF:000014">
    <property type="entry name" value="Mitochondrial NADH kinase"/>
    <property type="match status" value="1"/>
</dbReference>
<dbReference type="EMBL" id="UFAJ01000126">
    <property type="protein sequence ID" value="SSD59334.1"/>
    <property type="molecule type" value="Genomic_DNA"/>
</dbReference>
<comment type="similarity">
    <text evidence="1">Belongs to the NAD kinase family.</text>
</comment>
<name>A0A376B4E5_9ASCO</name>
<keyword evidence="7" id="KW-1185">Reference proteome</keyword>
<dbReference type="VEuPathDB" id="FungiDB:SCODWIG_01095"/>
<dbReference type="HAMAP" id="MF_00361">
    <property type="entry name" value="NAD_kinase"/>
    <property type="match status" value="1"/>
</dbReference>
<dbReference type="Gene3D" id="3.40.50.10330">
    <property type="entry name" value="Probable inorganic polyphosphate/atp-NAD kinase, domain 1"/>
    <property type="match status" value="1"/>
</dbReference>
<keyword evidence="3 6" id="KW-0418">Kinase</keyword>
<dbReference type="PANTHER" id="PTHR20275:SF26">
    <property type="entry name" value="NADH KINASE POS5, MITOCHONDRIAL"/>
    <property type="match status" value="1"/>
</dbReference>
<dbReference type="GO" id="GO:0006741">
    <property type="term" value="P:NADP+ biosynthetic process"/>
    <property type="evidence" value="ECO:0007669"/>
    <property type="project" value="InterPro"/>
</dbReference>
<dbReference type="InterPro" id="IPR017438">
    <property type="entry name" value="ATP-NAD_kinase_N"/>
</dbReference>
<dbReference type="Pfam" id="PF01513">
    <property type="entry name" value="NAD_kinase"/>
    <property type="match status" value="1"/>
</dbReference>
<dbReference type="SUPFAM" id="SSF111331">
    <property type="entry name" value="NAD kinase/diacylglycerol kinase-like"/>
    <property type="match status" value="1"/>
</dbReference>
<dbReference type="Gene3D" id="2.60.200.30">
    <property type="entry name" value="Probable inorganic polyphosphate/atp-NAD kinase, domain 2"/>
    <property type="match status" value="1"/>
</dbReference>
<keyword evidence="2" id="KW-0808">Transferase</keyword>
<evidence type="ECO:0000256" key="3">
    <source>
        <dbReference type="ARBA" id="ARBA00022777"/>
    </source>
</evidence>
<protein>
    <submittedName>
        <fullName evidence="6">Related to NADH kinase POS5, mitochondrial</fullName>
    </submittedName>
</protein>
<evidence type="ECO:0000256" key="1">
    <source>
        <dbReference type="ARBA" id="ARBA00010995"/>
    </source>
</evidence>
<evidence type="ECO:0000256" key="5">
    <source>
        <dbReference type="ARBA" id="ARBA00023027"/>
    </source>
</evidence>
<dbReference type="PANTHER" id="PTHR20275">
    <property type="entry name" value="NAD KINASE"/>
    <property type="match status" value="1"/>
</dbReference>
<proteinExistence type="inferred from homology"/>